<dbReference type="RefSeq" id="WP_377054094.1">
    <property type="nucleotide sequence ID" value="NZ_JBHLVZ010000074.1"/>
</dbReference>
<accession>A0ABV6IWV7</accession>
<comment type="caution">
    <text evidence="2">The sequence shown here is derived from an EMBL/GenBank/DDBJ whole genome shotgun (WGS) entry which is preliminary data.</text>
</comment>
<name>A0ABV6IWV7_9PROT</name>
<dbReference type="Proteomes" id="UP001589789">
    <property type="component" value="Unassembled WGS sequence"/>
</dbReference>
<evidence type="ECO:0000259" key="1">
    <source>
        <dbReference type="Pfam" id="PF13340"/>
    </source>
</evidence>
<feature type="domain" description="Insertion element IS402-like" evidence="1">
    <location>
        <begin position="10"/>
        <end position="80"/>
    </location>
</feature>
<dbReference type="EMBL" id="JBHLVZ010000074">
    <property type="protein sequence ID" value="MFC0388052.1"/>
    <property type="molecule type" value="Genomic_DNA"/>
</dbReference>
<keyword evidence="3" id="KW-1185">Reference proteome</keyword>
<proteinExistence type="predicted"/>
<gene>
    <name evidence="2" type="ORF">ACFFIC_21260</name>
</gene>
<dbReference type="Pfam" id="PF13340">
    <property type="entry name" value="DUF4096"/>
    <property type="match status" value="1"/>
</dbReference>
<protein>
    <submittedName>
        <fullName evidence="2">Transposase</fullName>
    </submittedName>
</protein>
<dbReference type="PANTHER" id="PTHR46637">
    <property type="entry name" value="TIS1421-TRANSPOSASE PROTEIN A"/>
    <property type="match status" value="1"/>
</dbReference>
<organism evidence="2 3">
    <name type="scientific">Muricoccus vinaceus</name>
    <dbReference type="NCBI Taxonomy" id="424704"/>
    <lineage>
        <taxon>Bacteria</taxon>
        <taxon>Pseudomonadati</taxon>
        <taxon>Pseudomonadota</taxon>
        <taxon>Alphaproteobacteria</taxon>
        <taxon>Acetobacterales</taxon>
        <taxon>Roseomonadaceae</taxon>
        <taxon>Muricoccus</taxon>
    </lineage>
</organism>
<dbReference type="PANTHER" id="PTHR46637:SF1">
    <property type="entry name" value="BLL5188 PROTEIN"/>
    <property type="match status" value="1"/>
</dbReference>
<dbReference type="InterPro" id="IPR025161">
    <property type="entry name" value="IS402-like_dom"/>
</dbReference>
<sequence>MPHPRPWSLLTDAEWSLLAPHLPLTGPGRPIANPRARLDAIFQAVTSTLPWRHTRSAHAPTDTIHRTFRRWAHAGLWSRLLKLAARRRAPGTLRRLVDWLAACHRRTYRILGLPVLALARRLNLPQALPGPSWMLPDPDLSEMVHRAVKWLLTQPLTRASIPYLRTCRALLRTAGGRARIHPSLIPA</sequence>
<evidence type="ECO:0000313" key="3">
    <source>
        <dbReference type="Proteomes" id="UP001589789"/>
    </source>
</evidence>
<dbReference type="InterPro" id="IPR052909">
    <property type="entry name" value="Transposase_6_like"/>
</dbReference>
<reference evidence="2 3" key="1">
    <citation type="submission" date="2024-09" db="EMBL/GenBank/DDBJ databases">
        <authorList>
            <person name="Sun Q."/>
            <person name="Mori K."/>
        </authorList>
    </citation>
    <scope>NUCLEOTIDE SEQUENCE [LARGE SCALE GENOMIC DNA]</scope>
    <source>
        <strain evidence="2 3">CCM 7468</strain>
    </source>
</reference>
<evidence type="ECO:0000313" key="2">
    <source>
        <dbReference type="EMBL" id="MFC0388052.1"/>
    </source>
</evidence>